<evidence type="ECO:0000313" key="1">
    <source>
        <dbReference type="EMBL" id="CDY44072.1"/>
    </source>
</evidence>
<dbReference type="Gramene" id="CDY44072">
    <property type="protein sequence ID" value="CDY44072"/>
    <property type="gene ID" value="GSBRNA2T00079494001"/>
</dbReference>
<organism evidence="1 2">
    <name type="scientific">Brassica napus</name>
    <name type="common">Rape</name>
    <dbReference type="NCBI Taxonomy" id="3708"/>
    <lineage>
        <taxon>Eukaryota</taxon>
        <taxon>Viridiplantae</taxon>
        <taxon>Streptophyta</taxon>
        <taxon>Embryophyta</taxon>
        <taxon>Tracheophyta</taxon>
        <taxon>Spermatophyta</taxon>
        <taxon>Magnoliopsida</taxon>
        <taxon>eudicotyledons</taxon>
        <taxon>Gunneridae</taxon>
        <taxon>Pentapetalae</taxon>
        <taxon>rosids</taxon>
        <taxon>malvids</taxon>
        <taxon>Brassicales</taxon>
        <taxon>Brassicaceae</taxon>
        <taxon>Brassiceae</taxon>
        <taxon>Brassica</taxon>
    </lineage>
</organism>
<dbReference type="Proteomes" id="UP000028999">
    <property type="component" value="Unassembled WGS sequence"/>
</dbReference>
<accession>A0A078I1Y6</accession>
<keyword evidence="2" id="KW-1185">Reference proteome</keyword>
<dbReference type="AlphaFoldDB" id="A0A078I1Y6"/>
<sequence length="169" mass="19230">MAITFKTFLFAFDQLLYPVSISLLSTIRSGTKRVMRSRKKITPPVSHKPFIAETFVTPCGIKTKVWRLPESALNGPVMDSALDEDSDESDGYLHRELGCGCNPHEPVLSNSSVPHIKNRIKVSLGYTRRCKLNVLRRRRRRQRLAHKLIKNRAPSVPSSNFIQVKYPSL</sequence>
<evidence type="ECO:0000313" key="2">
    <source>
        <dbReference type="Proteomes" id="UP000028999"/>
    </source>
</evidence>
<proteinExistence type="predicted"/>
<gene>
    <name evidence="1" type="primary">BnaA02g14360D</name>
    <name evidence="1" type="ORF">GSBRNA2T00079494001</name>
</gene>
<dbReference type="PaxDb" id="3708-A0A078I1Y6"/>
<protein>
    <submittedName>
        <fullName evidence="1">BnaA02g14360D protein</fullName>
    </submittedName>
</protein>
<reference evidence="1 2" key="1">
    <citation type="journal article" date="2014" name="Science">
        <title>Plant genetics. Early allopolyploid evolution in the post-Neolithic Brassica napus oilseed genome.</title>
        <authorList>
            <person name="Chalhoub B."/>
            <person name="Denoeud F."/>
            <person name="Liu S."/>
            <person name="Parkin I.A."/>
            <person name="Tang H."/>
            <person name="Wang X."/>
            <person name="Chiquet J."/>
            <person name="Belcram H."/>
            <person name="Tong C."/>
            <person name="Samans B."/>
            <person name="Correa M."/>
            <person name="Da Silva C."/>
            <person name="Just J."/>
            <person name="Falentin C."/>
            <person name="Koh C.S."/>
            <person name="Le Clainche I."/>
            <person name="Bernard M."/>
            <person name="Bento P."/>
            <person name="Noel B."/>
            <person name="Labadie K."/>
            <person name="Alberti A."/>
            <person name="Charles M."/>
            <person name="Arnaud D."/>
            <person name="Guo H."/>
            <person name="Daviaud C."/>
            <person name="Alamery S."/>
            <person name="Jabbari K."/>
            <person name="Zhao M."/>
            <person name="Edger P.P."/>
            <person name="Chelaifa H."/>
            <person name="Tack D."/>
            <person name="Lassalle G."/>
            <person name="Mestiri I."/>
            <person name="Schnel N."/>
            <person name="Le Paslier M.C."/>
            <person name="Fan G."/>
            <person name="Renault V."/>
            <person name="Bayer P.E."/>
            <person name="Golicz A.A."/>
            <person name="Manoli S."/>
            <person name="Lee T.H."/>
            <person name="Thi V.H."/>
            <person name="Chalabi S."/>
            <person name="Hu Q."/>
            <person name="Fan C."/>
            <person name="Tollenaere R."/>
            <person name="Lu Y."/>
            <person name="Battail C."/>
            <person name="Shen J."/>
            <person name="Sidebottom C.H."/>
            <person name="Wang X."/>
            <person name="Canaguier A."/>
            <person name="Chauveau A."/>
            <person name="Berard A."/>
            <person name="Deniot G."/>
            <person name="Guan M."/>
            <person name="Liu Z."/>
            <person name="Sun F."/>
            <person name="Lim Y.P."/>
            <person name="Lyons E."/>
            <person name="Town C.D."/>
            <person name="Bancroft I."/>
            <person name="Wang X."/>
            <person name="Meng J."/>
            <person name="Ma J."/>
            <person name="Pires J.C."/>
            <person name="King G.J."/>
            <person name="Brunel D."/>
            <person name="Delourme R."/>
            <person name="Renard M."/>
            <person name="Aury J.M."/>
            <person name="Adams K.L."/>
            <person name="Batley J."/>
            <person name="Snowdon R.J."/>
            <person name="Tost J."/>
            <person name="Edwards D."/>
            <person name="Zhou Y."/>
            <person name="Hua W."/>
            <person name="Sharpe A.G."/>
            <person name="Paterson A.H."/>
            <person name="Guan C."/>
            <person name="Wincker P."/>
        </authorList>
    </citation>
    <scope>NUCLEOTIDE SEQUENCE [LARGE SCALE GENOMIC DNA]</scope>
    <source>
        <strain evidence="2">cv. Darmor-bzh</strain>
    </source>
</reference>
<dbReference type="EMBL" id="LK032578">
    <property type="protein sequence ID" value="CDY44072.1"/>
    <property type="molecule type" value="Genomic_DNA"/>
</dbReference>
<name>A0A078I1Y6_BRANA</name>